<evidence type="ECO:0000256" key="7">
    <source>
        <dbReference type="ARBA" id="ARBA00022989"/>
    </source>
</evidence>
<reference evidence="12 13" key="1">
    <citation type="journal article" date="2020" name="IScience">
        <title>Genome Sequencing of the Endangered Kingdonia uniflora (Circaeasteraceae, Ranunculales) Reveals Potential Mechanisms of Evolutionary Specialization.</title>
        <authorList>
            <person name="Sun Y."/>
            <person name="Deng T."/>
            <person name="Zhang A."/>
            <person name="Moore M.J."/>
            <person name="Landis J.B."/>
            <person name="Lin N."/>
            <person name="Zhang H."/>
            <person name="Zhang X."/>
            <person name="Huang J."/>
            <person name="Zhang X."/>
            <person name="Sun H."/>
            <person name="Wang H."/>
        </authorList>
    </citation>
    <scope>NUCLEOTIDE SEQUENCE [LARGE SCALE GENOMIC DNA]</scope>
    <source>
        <strain evidence="12">TB1705</strain>
        <tissue evidence="12">Leaf</tissue>
    </source>
</reference>
<keyword evidence="4" id="KW-0812">Transmembrane</keyword>
<comment type="caution">
    <text evidence="12">The sequence shown here is derived from an EMBL/GenBank/DDBJ whole genome shotgun (WGS) entry which is preliminary data.</text>
</comment>
<dbReference type="AlphaFoldDB" id="A0A7J7N8P7"/>
<evidence type="ECO:0000256" key="10">
    <source>
        <dbReference type="ARBA" id="ARBA00024938"/>
    </source>
</evidence>
<keyword evidence="8" id="KW-0472">Membrane</keyword>
<name>A0A7J7N8P7_9MAGN</name>
<dbReference type="Proteomes" id="UP000541444">
    <property type="component" value="Unassembled WGS sequence"/>
</dbReference>
<sequence length="608" mass="67529">MAKATDQVNNNESDNIIINERPTFEDDFIDPFIISNPDHGWQTVTYKKKSSKKPLIDSSSEFRSNGGVVGSNIRADVFRSVEQQSRERRNRALEAKIAAEAKIGEPVIRSRHWDDSDDGEGGDSDDVAVVENGGAEVKKPKVKKPKKPKVTVAEAAAKIDASDLAAFLIDISASYESQQDIQLMRFADYFARAFSAVGAAQFPWAKLFKESPIAKIVDIPLSYVPESVFTTSAVWISKRSPEKISPFIERLLDSILADLENQQGTVKGSKKVVKQAPSKSQVAIFVVLAITLKQKPDALMSLVPKLGENAKYHGQDRLPLIVWVIVQAFKADTVIGMHLWVHVLVPIVTGKSCNPQSRDMILQLVERFLSPPKALSTLIKNPVRKNERLVPPSAFELLMRVTFPASSARVKATERFEAVYPIMKELAFAGLPGTKAMKPTSEQIFRFAVKLGGEPLHELSKEATSVCLSCLTQNPDLYNLWDEIYLDNIKASVSVLKKLSEELKLKGSSVKFAASLHSLREALKSFRQKNEKVLADGEGSDQQYIREADKYCKVIMGRFSRGRGCMKSAMLAVFLVSIGAYAIPLIAENGEFKELYEKLYGMLPQELF</sequence>
<comment type="similarity">
    <text evidence="2">Belongs to the TMEM214 family.</text>
</comment>
<comment type="subunit">
    <text evidence="3">Constitutively interacts with CASP4; required for the localization of procaspase 4 to the ER.</text>
</comment>
<evidence type="ECO:0008006" key="14">
    <source>
        <dbReference type="Google" id="ProtNLM"/>
    </source>
</evidence>
<evidence type="ECO:0000256" key="9">
    <source>
        <dbReference type="ARBA" id="ARBA00023180"/>
    </source>
</evidence>
<keyword evidence="13" id="KW-1185">Reference proteome</keyword>
<keyword evidence="6" id="KW-0256">Endoplasmic reticulum</keyword>
<evidence type="ECO:0000313" key="13">
    <source>
        <dbReference type="Proteomes" id="UP000541444"/>
    </source>
</evidence>
<dbReference type="GO" id="GO:0005794">
    <property type="term" value="C:Golgi apparatus"/>
    <property type="evidence" value="ECO:0007669"/>
    <property type="project" value="TreeGrafter"/>
</dbReference>
<evidence type="ECO:0000256" key="11">
    <source>
        <dbReference type="SAM" id="MobiDB-lite"/>
    </source>
</evidence>
<proteinExistence type="inferred from homology"/>
<dbReference type="InterPro" id="IPR019308">
    <property type="entry name" value="TMEM214"/>
</dbReference>
<dbReference type="EMBL" id="JACGCM010000973">
    <property type="protein sequence ID" value="KAF6163517.1"/>
    <property type="molecule type" value="Genomic_DNA"/>
</dbReference>
<protein>
    <recommendedName>
        <fullName evidence="14">Transmembrane protein</fullName>
    </recommendedName>
</protein>
<feature type="region of interest" description="Disordered" evidence="11">
    <location>
        <begin position="108"/>
        <end position="142"/>
    </location>
</feature>
<evidence type="ECO:0000256" key="2">
    <source>
        <dbReference type="ARBA" id="ARBA00007984"/>
    </source>
</evidence>
<evidence type="ECO:0000256" key="4">
    <source>
        <dbReference type="ARBA" id="ARBA00022692"/>
    </source>
</evidence>
<keyword evidence="9" id="KW-0325">Glycoprotein</keyword>
<evidence type="ECO:0000256" key="3">
    <source>
        <dbReference type="ARBA" id="ARBA00011720"/>
    </source>
</evidence>
<evidence type="ECO:0000256" key="6">
    <source>
        <dbReference type="ARBA" id="ARBA00022824"/>
    </source>
</evidence>
<evidence type="ECO:0000256" key="8">
    <source>
        <dbReference type="ARBA" id="ARBA00023136"/>
    </source>
</evidence>
<comment type="function">
    <text evidence="10">Critical mediator, in cooperation with CASP4, of endoplasmic reticulum-stress induced apoptosis. Required or the activation of CASP4 following endoplasmic reticulum stress.</text>
</comment>
<feature type="compositionally biased region" description="Acidic residues" evidence="11">
    <location>
        <begin position="115"/>
        <end position="128"/>
    </location>
</feature>
<evidence type="ECO:0000256" key="1">
    <source>
        <dbReference type="ARBA" id="ARBA00004477"/>
    </source>
</evidence>
<dbReference type="GO" id="GO:0005789">
    <property type="term" value="C:endoplasmic reticulum membrane"/>
    <property type="evidence" value="ECO:0007669"/>
    <property type="project" value="UniProtKB-SubCell"/>
</dbReference>
<evidence type="ECO:0000313" key="12">
    <source>
        <dbReference type="EMBL" id="KAF6163517.1"/>
    </source>
</evidence>
<dbReference type="OrthoDB" id="10022292at2759"/>
<dbReference type="PANTHER" id="PTHR13448:SF0">
    <property type="entry name" value="TRANSMEMBRANE PROTEIN 214"/>
    <property type="match status" value="1"/>
</dbReference>
<accession>A0A7J7N8P7</accession>
<keyword evidence="7" id="KW-1133">Transmembrane helix</keyword>
<comment type="subcellular location">
    <subcellularLocation>
        <location evidence="1">Endoplasmic reticulum membrane</location>
        <topology evidence="1">Multi-pass membrane protein</topology>
    </subcellularLocation>
</comment>
<dbReference type="PANTHER" id="PTHR13448">
    <property type="entry name" value="TRANSMEMBRANE PROTEIN 214"/>
    <property type="match status" value="1"/>
</dbReference>
<keyword evidence="5" id="KW-0053">Apoptosis</keyword>
<gene>
    <name evidence="12" type="ORF">GIB67_002522</name>
</gene>
<organism evidence="12 13">
    <name type="scientific">Kingdonia uniflora</name>
    <dbReference type="NCBI Taxonomy" id="39325"/>
    <lineage>
        <taxon>Eukaryota</taxon>
        <taxon>Viridiplantae</taxon>
        <taxon>Streptophyta</taxon>
        <taxon>Embryophyta</taxon>
        <taxon>Tracheophyta</taxon>
        <taxon>Spermatophyta</taxon>
        <taxon>Magnoliopsida</taxon>
        <taxon>Ranunculales</taxon>
        <taxon>Circaeasteraceae</taxon>
        <taxon>Kingdonia</taxon>
    </lineage>
</organism>
<dbReference type="Pfam" id="PF10151">
    <property type="entry name" value="TMEM214"/>
    <property type="match status" value="1"/>
</dbReference>
<evidence type="ECO:0000256" key="5">
    <source>
        <dbReference type="ARBA" id="ARBA00022703"/>
    </source>
</evidence>